<evidence type="ECO:0000256" key="1">
    <source>
        <dbReference type="SAM" id="MobiDB-lite"/>
    </source>
</evidence>
<sequence length="593" mass="66036">MKIVVAKMDKRKRETGKNTVVFHNGVQVPAEKIANFKRRKVVRESDPASPSASTPGPVTYCTPRIDLETLIEVDQIAELDDEFNDLQFSAHGSSSQAQGVGLHVAGSNNTNLGAQNETGLFPVSAGFGSDKIESSLEPVAEKQNAAENEHKEKQARSLDSDFSTQPESVPIQETEDDENPREFVGPRVSEVNYPVIDEPNFVTDAPDTLLTELPIEEVNLSALSQAIYECFMEGWELNVTLSRLLSVLTYVQGLDPAHPDKWLLACPKLVPIATLAQNLIKSKQHSAAVSLYKGVIVRTWVLFNVNKCMKDRISLDDVPLCSPTILGHEKAILQIVIASYLKWQSLADIPSAATSNRIYSVIDCLRSIGNPKSSPLDEAVDRKLLSLKRTIRGPLGRSAYQFRSELRSCALDLADCYSQREEFEAAEALFILRLGIRAPGNVPYLTFAEQIYEQYRRRRYSCPYKPRVRPWSMVNWSPLPPSSLSLGEIDLLVTWFCQGAIFKRKEMFSSSTIFGSETDTGFTSSFLRPNLDCSRGTARRTPLPKRKEGLEVVDLDTETDTGFTTSSTRSYRYGVTMSDSDVPGIDLSRYLVE</sequence>
<dbReference type="Proteomes" id="UP000235672">
    <property type="component" value="Unassembled WGS sequence"/>
</dbReference>
<gene>
    <name evidence="2" type="ORF">NA56DRAFT_642488</name>
</gene>
<keyword evidence="3" id="KW-1185">Reference proteome</keyword>
<evidence type="ECO:0000313" key="3">
    <source>
        <dbReference type="Proteomes" id="UP000235672"/>
    </source>
</evidence>
<reference evidence="2 3" key="1">
    <citation type="submission" date="2016-05" db="EMBL/GenBank/DDBJ databases">
        <title>A degradative enzymes factory behind the ericoid mycorrhizal symbiosis.</title>
        <authorList>
            <consortium name="DOE Joint Genome Institute"/>
            <person name="Martino E."/>
            <person name="Morin E."/>
            <person name="Grelet G."/>
            <person name="Kuo A."/>
            <person name="Kohler A."/>
            <person name="Daghino S."/>
            <person name="Barry K."/>
            <person name="Choi C."/>
            <person name="Cichocki N."/>
            <person name="Clum A."/>
            <person name="Copeland A."/>
            <person name="Hainaut M."/>
            <person name="Haridas S."/>
            <person name="Labutti K."/>
            <person name="Lindquist E."/>
            <person name="Lipzen A."/>
            <person name="Khouja H.-R."/>
            <person name="Murat C."/>
            <person name="Ohm R."/>
            <person name="Olson A."/>
            <person name="Spatafora J."/>
            <person name="Veneault-Fourrey C."/>
            <person name="Henrissat B."/>
            <person name="Grigoriev I."/>
            <person name="Martin F."/>
            <person name="Perotto S."/>
        </authorList>
    </citation>
    <scope>NUCLEOTIDE SEQUENCE [LARGE SCALE GENOMIC DNA]</scope>
    <source>
        <strain evidence="2 3">UAMH 7357</strain>
    </source>
</reference>
<dbReference type="AlphaFoldDB" id="A0A2J6QGU8"/>
<feature type="compositionally biased region" description="Basic and acidic residues" evidence="1">
    <location>
        <begin position="147"/>
        <end position="159"/>
    </location>
</feature>
<organism evidence="2 3">
    <name type="scientific">Hyaloscypha hepaticicola</name>
    <dbReference type="NCBI Taxonomy" id="2082293"/>
    <lineage>
        <taxon>Eukaryota</taxon>
        <taxon>Fungi</taxon>
        <taxon>Dikarya</taxon>
        <taxon>Ascomycota</taxon>
        <taxon>Pezizomycotina</taxon>
        <taxon>Leotiomycetes</taxon>
        <taxon>Helotiales</taxon>
        <taxon>Hyaloscyphaceae</taxon>
        <taxon>Hyaloscypha</taxon>
    </lineage>
</organism>
<protein>
    <submittedName>
        <fullName evidence="2">Uncharacterized protein</fullName>
    </submittedName>
</protein>
<proteinExistence type="predicted"/>
<feature type="region of interest" description="Disordered" evidence="1">
    <location>
        <begin position="137"/>
        <end position="183"/>
    </location>
</feature>
<dbReference type="OrthoDB" id="5986190at2759"/>
<feature type="region of interest" description="Disordered" evidence="1">
    <location>
        <begin position="40"/>
        <end position="59"/>
    </location>
</feature>
<accession>A0A2J6QGU8</accession>
<evidence type="ECO:0000313" key="2">
    <source>
        <dbReference type="EMBL" id="PMD25497.1"/>
    </source>
</evidence>
<name>A0A2J6QGU8_9HELO</name>
<dbReference type="EMBL" id="KZ613470">
    <property type="protein sequence ID" value="PMD25497.1"/>
    <property type="molecule type" value="Genomic_DNA"/>
</dbReference>